<sequence>MRSRPDALHRAAATTHRRLLWCGMALAFCAIAASATAQAPAGVRDAVQRLSATAALEALLRAAPCAFAPFTRHLDRLPSNLPWAQPVAIVLFDGLPGLPTGHRAVVLRPTRELMARAATRQVIAQGGVSLHAVDLSPLPADAPTPSFLALLVTPPATPPEGCVAQPPR</sequence>
<feature type="signal peptide" evidence="1">
    <location>
        <begin position="1"/>
        <end position="37"/>
    </location>
</feature>
<feature type="chain" id="PRO_5045549914" evidence="1">
    <location>
        <begin position="38"/>
        <end position="168"/>
    </location>
</feature>
<evidence type="ECO:0000313" key="3">
    <source>
        <dbReference type="Proteomes" id="UP000831327"/>
    </source>
</evidence>
<name>A0ABM7Y0G9_9PROT</name>
<protein>
    <submittedName>
        <fullName evidence="2">Uncharacterized protein</fullName>
    </submittedName>
</protein>
<evidence type="ECO:0000256" key="1">
    <source>
        <dbReference type="SAM" id="SignalP"/>
    </source>
</evidence>
<organism evidence="2 3">
    <name type="scientific">Roseomonas fluvialis</name>
    <dbReference type="NCBI Taxonomy" id="1750527"/>
    <lineage>
        <taxon>Bacteria</taxon>
        <taxon>Pseudomonadati</taxon>
        <taxon>Pseudomonadota</taxon>
        <taxon>Alphaproteobacteria</taxon>
        <taxon>Acetobacterales</taxon>
        <taxon>Roseomonadaceae</taxon>
        <taxon>Roseomonas</taxon>
    </lineage>
</organism>
<evidence type="ECO:0000313" key="2">
    <source>
        <dbReference type="EMBL" id="BDG71295.1"/>
    </source>
</evidence>
<proteinExistence type="predicted"/>
<reference evidence="2 3" key="1">
    <citation type="journal article" date="2016" name="Microbes Environ.">
        <title>Phylogenetically diverse aerobic anoxygenic phototrophic bacteria isolated from epilithic biofilms in Tama river, Japan.</title>
        <authorList>
            <person name="Hirose S."/>
            <person name="Matsuura K."/>
            <person name="Haruta S."/>
        </authorList>
    </citation>
    <scope>NUCLEOTIDE SEQUENCE [LARGE SCALE GENOMIC DNA]</scope>
    <source>
        <strain evidence="2 3">S08</strain>
    </source>
</reference>
<dbReference type="EMBL" id="AP025637">
    <property type="protein sequence ID" value="BDG71295.1"/>
    <property type="molecule type" value="Genomic_DNA"/>
</dbReference>
<dbReference type="Proteomes" id="UP000831327">
    <property type="component" value="Chromosome"/>
</dbReference>
<keyword evidence="1" id="KW-0732">Signal</keyword>
<gene>
    <name evidence="2" type="ORF">Rmf_12240</name>
</gene>
<keyword evidence="3" id="KW-1185">Reference proteome</keyword>
<accession>A0ABM7Y0G9</accession>